<proteinExistence type="predicted"/>
<feature type="transmembrane region" description="Helical" evidence="1">
    <location>
        <begin position="15"/>
        <end position="37"/>
    </location>
</feature>
<keyword evidence="1" id="KW-0472">Membrane</keyword>
<sequence length="120" mass="13690">MSPHVQTIGIFTLPFPLFLEAILFFGNVPASAVRMLVIRTFFLKKDEIWRTVTRENQVIKETEKRQIRVREINCKCTLVKGFVELQAPGRTEMVSLHVLCICSQAFQPSISVCPHDVTLS</sequence>
<evidence type="ECO:0000256" key="1">
    <source>
        <dbReference type="SAM" id="Phobius"/>
    </source>
</evidence>
<organism evidence="2">
    <name type="scientific">Cacopsylla melanoneura</name>
    <dbReference type="NCBI Taxonomy" id="428564"/>
    <lineage>
        <taxon>Eukaryota</taxon>
        <taxon>Metazoa</taxon>
        <taxon>Ecdysozoa</taxon>
        <taxon>Arthropoda</taxon>
        <taxon>Hexapoda</taxon>
        <taxon>Insecta</taxon>
        <taxon>Pterygota</taxon>
        <taxon>Neoptera</taxon>
        <taxon>Paraneoptera</taxon>
        <taxon>Hemiptera</taxon>
        <taxon>Sternorrhyncha</taxon>
        <taxon>Psylloidea</taxon>
        <taxon>Psyllidae</taxon>
        <taxon>Psyllinae</taxon>
        <taxon>Cacopsylla</taxon>
    </lineage>
</organism>
<dbReference type="AlphaFoldDB" id="A0A8D8Z7C8"/>
<evidence type="ECO:0000313" key="2">
    <source>
        <dbReference type="EMBL" id="CAG6742339.1"/>
    </source>
</evidence>
<keyword evidence="1" id="KW-0812">Transmembrane</keyword>
<protein>
    <submittedName>
        <fullName evidence="2">Uncharacterized protein</fullName>
    </submittedName>
</protein>
<accession>A0A8D8Z7C8</accession>
<name>A0A8D8Z7C8_9HEMI</name>
<reference evidence="2" key="1">
    <citation type="submission" date="2021-05" db="EMBL/GenBank/DDBJ databases">
        <authorList>
            <person name="Alioto T."/>
            <person name="Alioto T."/>
            <person name="Gomez Garrido J."/>
        </authorList>
    </citation>
    <scope>NUCLEOTIDE SEQUENCE</scope>
</reference>
<keyword evidence="1" id="KW-1133">Transmembrane helix</keyword>
<dbReference type="EMBL" id="HBUF01434499">
    <property type="protein sequence ID" value="CAG6742339.1"/>
    <property type="molecule type" value="Transcribed_RNA"/>
</dbReference>